<evidence type="ECO:0000256" key="1">
    <source>
        <dbReference type="ARBA" id="ARBA00004370"/>
    </source>
</evidence>
<evidence type="ECO:0000313" key="7">
    <source>
        <dbReference type="EMBL" id="ANO39039.1"/>
    </source>
</evidence>
<dbReference type="PROSITE" id="PS50262">
    <property type="entry name" value="G_PROTEIN_RECEP_F1_2"/>
    <property type="match status" value="1"/>
</dbReference>
<evidence type="ECO:0000256" key="2">
    <source>
        <dbReference type="ARBA" id="ARBA00022692"/>
    </source>
</evidence>
<dbReference type="PRINTS" id="PR00237">
    <property type="entry name" value="GPCRRHODOPSN"/>
</dbReference>
<organism evidence="7">
    <name type="scientific">Schmidtea mediterranea</name>
    <name type="common">Freshwater planarian flatworm</name>
    <dbReference type="NCBI Taxonomy" id="79327"/>
    <lineage>
        <taxon>Eukaryota</taxon>
        <taxon>Metazoa</taxon>
        <taxon>Spiralia</taxon>
        <taxon>Lophotrochozoa</taxon>
        <taxon>Platyhelminthes</taxon>
        <taxon>Rhabditophora</taxon>
        <taxon>Seriata</taxon>
        <taxon>Tricladida</taxon>
        <taxon>Continenticola</taxon>
        <taxon>Geoplanoidea</taxon>
        <taxon>Dugesiidae</taxon>
        <taxon>Schmidtea</taxon>
    </lineage>
</organism>
<keyword evidence="2 5" id="KW-0812">Transmembrane</keyword>
<dbReference type="GO" id="GO:0004930">
    <property type="term" value="F:G protein-coupled receptor activity"/>
    <property type="evidence" value="ECO:0007669"/>
    <property type="project" value="InterPro"/>
</dbReference>
<dbReference type="CDD" id="cd14978">
    <property type="entry name" value="7tmA_FMRFamide_R-like"/>
    <property type="match status" value="1"/>
</dbReference>
<feature type="transmembrane region" description="Helical" evidence="5">
    <location>
        <begin position="146"/>
        <end position="165"/>
    </location>
</feature>
<dbReference type="Gene3D" id="1.20.1070.10">
    <property type="entry name" value="Rhodopsin 7-helix transmembrane proteins"/>
    <property type="match status" value="1"/>
</dbReference>
<dbReference type="Pfam" id="PF00001">
    <property type="entry name" value="7tm_1"/>
    <property type="match status" value="1"/>
</dbReference>
<feature type="transmembrane region" description="Helical" evidence="5">
    <location>
        <begin position="253"/>
        <end position="274"/>
    </location>
</feature>
<dbReference type="GO" id="GO:0016020">
    <property type="term" value="C:membrane"/>
    <property type="evidence" value="ECO:0007669"/>
    <property type="project" value="UniProtKB-SubCell"/>
</dbReference>
<evidence type="ECO:0000256" key="4">
    <source>
        <dbReference type="ARBA" id="ARBA00023136"/>
    </source>
</evidence>
<gene>
    <name evidence="7" type="primary">gcr070</name>
</gene>
<keyword evidence="4 5" id="KW-0472">Membrane</keyword>
<dbReference type="InterPro" id="IPR000276">
    <property type="entry name" value="GPCR_Rhodpsn"/>
</dbReference>
<comment type="subcellular location">
    <subcellularLocation>
        <location evidence="1">Membrane</location>
    </subcellularLocation>
</comment>
<dbReference type="PANTHER" id="PTHR46641">
    <property type="entry name" value="FMRFAMIDE RECEPTOR-RELATED"/>
    <property type="match status" value="1"/>
</dbReference>
<dbReference type="InterPro" id="IPR017452">
    <property type="entry name" value="GPCR_Rhodpsn_7TM"/>
</dbReference>
<dbReference type="EMBL" id="KX018878">
    <property type="protein sequence ID" value="ANO39039.1"/>
    <property type="molecule type" value="mRNA"/>
</dbReference>
<name>A0A193KUI2_SCHMD</name>
<dbReference type="SUPFAM" id="SSF81321">
    <property type="entry name" value="Family A G protein-coupled receptor-like"/>
    <property type="match status" value="1"/>
</dbReference>
<dbReference type="InterPro" id="IPR052954">
    <property type="entry name" value="GPCR-Ligand_Int"/>
</dbReference>
<feature type="transmembrane region" description="Helical" evidence="5">
    <location>
        <begin position="196"/>
        <end position="227"/>
    </location>
</feature>
<keyword evidence="3 5" id="KW-1133">Transmembrane helix</keyword>
<feature type="transmembrane region" description="Helical" evidence="5">
    <location>
        <begin position="27"/>
        <end position="52"/>
    </location>
</feature>
<reference evidence="7" key="1">
    <citation type="journal article" date="2016" name="PLoS Biol.">
        <title>GPCRs Direct Germline Development and Somatic Gonad Function in Planarians.</title>
        <authorList>
            <person name="Saberi A."/>
            <person name="Jamal A."/>
            <person name="Beets I."/>
            <person name="Schoofs L."/>
            <person name="Newmark P.A."/>
        </authorList>
    </citation>
    <scope>NUCLEOTIDE SEQUENCE</scope>
</reference>
<proteinExistence type="evidence at transcript level"/>
<dbReference type="PANTHER" id="PTHR46641:SF2">
    <property type="entry name" value="FMRFAMIDE RECEPTOR"/>
    <property type="match status" value="1"/>
</dbReference>
<feature type="transmembrane region" description="Helical" evidence="5">
    <location>
        <begin position="280"/>
        <end position="307"/>
    </location>
</feature>
<evidence type="ECO:0000256" key="3">
    <source>
        <dbReference type="ARBA" id="ARBA00022989"/>
    </source>
</evidence>
<feature type="domain" description="G-protein coupled receptors family 1 profile" evidence="6">
    <location>
        <begin position="44"/>
        <end position="304"/>
    </location>
</feature>
<evidence type="ECO:0000256" key="5">
    <source>
        <dbReference type="SAM" id="Phobius"/>
    </source>
</evidence>
<feature type="transmembrane region" description="Helical" evidence="5">
    <location>
        <begin position="64"/>
        <end position="97"/>
    </location>
</feature>
<accession>A0A193KUI2</accession>
<dbReference type="AlphaFoldDB" id="A0A193KUI2"/>
<evidence type="ECO:0000259" key="6">
    <source>
        <dbReference type="PROSITE" id="PS50262"/>
    </source>
</evidence>
<protein>
    <submittedName>
        <fullName evidence="7">GCR070</fullName>
    </submittedName>
</protein>
<sequence>MYLNNCLNSSSPKNEWCTEPSMVRFQFVFNVFIVGLIIIFGFVGNFISILVLKKDWKRSSMNVLLCTLAVYDVLFLLLSSYYIVFARGIIIYFSHLLPELSKNFISLTWYLGNVTRYGRNWIAVSVALDRFIMVRNPFRAHQRNTSFRAQIVSASIAFATFVYNIPRFWDYAKAWDKRTCKWIIIMNPNLSNFHKYVYNIILQMLIMIYGPMILLIVFNSLLTISLVRAKNVRQSLMAKQNQARPSGQMETKMLIVVIGVFLFTELPSSILQAITTKNCFFYRILIPICDGLTILNSSINFVIYSMCGQRFRENLRKMFFKTNRDQDLLNRQKNFNTNVTIVSMKKQNNVDSKDDNFSFDNTEN</sequence>